<organism evidence="1 3">
    <name type="scientific">Ilex paraguariensis</name>
    <name type="common">yerba mate</name>
    <dbReference type="NCBI Taxonomy" id="185542"/>
    <lineage>
        <taxon>Eukaryota</taxon>
        <taxon>Viridiplantae</taxon>
        <taxon>Streptophyta</taxon>
        <taxon>Embryophyta</taxon>
        <taxon>Tracheophyta</taxon>
        <taxon>Spermatophyta</taxon>
        <taxon>Magnoliopsida</taxon>
        <taxon>eudicotyledons</taxon>
        <taxon>Gunneridae</taxon>
        <taxon>Pentapetalae</taxon>
        <taxon>asterids</taxon>
        <taxon>campanulids</taxon>
        <taxon>Aquifoliales</taxon>
        <taxon>Aquifoliaceae</taxon>
        <taxon>Ilex</taxon>
    </lineage>
</organism>
<dbReference type="EMBL" id="CAUOFW020008390">
    <property type="protein sequence ID" value="CAK9182572.1"/>
    <property type="molecule type" value="Genomic_DNA"/>
</dbReference>
<reference evidence="1 3" key="1">
    <citation type="submission" date="2024-02" db="EMBL/GenBank/DDBJ databases">
        <authorList>
            <person name="Vignale AGUSTIN F."/>
            <person name="Sosa J E."/>
            <person name="Modenutti C."/>
        </authorList>
    </citation>
    <scope>NUCLEOTIDE SEQUENCE [LARGE SCALE GENOMIC DNA]</scope>
</reference>
<name>A0ABC8U5N7_9AQUA</name>
<protein>
    <submittedName>
        <fullName evidence="1">Uncharacterized protein</fullName>
    </submittedName>
</protein>
<sequence>MVKSSFFGETSKTLCETWFNLPYNDKKVRWRFYVNFVWKVVELAMSCVSRSSNKRPTMNSVVKELKECLDIESVDNDKESKDSIGVIQMIMENRLGLWAR</sequence>
<dbReference type="EMBL" id="CAUOFW020006869">
    <property type="protein sequence ID" value="CAK9176645.1"/>
    <property type="molecule type" value="Genomic_DNA"/>
</dbReference>
<evidence type="ECO:0000313" key="1">
    <source>
        <dbReference type="EMBL" id="CAK9176645.1"/>
    </source>
</evidence>
<evidence type="ECO:0000313" key="2">
    <source>
        <dbReference type="EMBL" id="CAK9182572.1"/>
    </source>
</evidence>
<dbReference type="Gene3D" id="1.10.510.10">
    <property type="entry name" value="Transferase(Phosphotransferase) domain 1"/>
    <property type="match status" value="1"/>
</dbReference>
<comment type="caution">
    <text evidence="1">The sequence shown here is derived from an EMBL/GenBank/DDBJ whole genome shotgun (WGS) entry which is preliminary data.</text>
</comment>
<dbReference type="Proteomes" id="UP001642360">
    <property type="component" value="Unassembled WGS sequence"/>
</dbReference>
<dbReference type="AlphaFoldDB" id="A0ABC8U5N7"/>
<accession>A0ABC8U5N7</accession>
<proteinExistence type="predicted"/>
<evidence type="ECO:0000313" key="3">
    <source>
        <dbReference type="Proteomes" id="UP001642360"/>
    </source>
</evidence>
<gene>
    <name evidence="1" type="ORF">ILEXP_LOCUS46508</name>
    <name evidence="2" type="ORF">ILEXP_LOCUS52782</name>
</gene>
<keyword evidence="3" id="KW-1185">Reference proteome</keyword>